<reference evidence="1 2" key="1">
    <citation type="submission" date="2014-04" db="EMBL/GenBank/DDBJ databases">
        <title>Evolutionary Origins and Diversification of the Mycorrhizal Mutualists.</title>
        <authorList>
            <consortium name="DOE Joint Genome Institute"/>
            <consortium name="Mycorrhizal Genomics Consortium"/>
            <person name="Kohler A."/>
            <person name="Kuo A."/>
            <person name="Nagy L.G."/>
            <person name="Floudas D."/>
            <person name="Copeland A."/>
            <person name="Barry K.W."/>
            <person name="Cichocki N."/>
            <person name="Veneault-Fourrey C."/>
            <person name="LaButti K."/>
            <person name="Lindquist E.A."/>
            <person name="Lipzen A."/>
            <person name="Lundell T."/>
            <person name="Morin E."/>
            <person name="Murat C."/>
            <person name="Riley R."/>
            <person name="Ohm R."/>
            <person name="Sun H."/>
            <person name="Tunlid A."/>
            <person name="Henrissat B."/>
            <person name="Grigoriev I.V."/>
            <person name="Hibbett D.S."/>
            <person name="Martin F."/>
        </authorList>
    </citation>
    <scope>NUCLEOTIDE SEQUENCE [LARGE SCALE GENOMIC DNA]</scope>
    <source>
        <strain evidence="1 2">Koide BX008</strain>
    </source>
</reference>
<dbReference type="InParanoid" id="A0A0C2RWA5"/>
<organism evidence="1 2">
    <name type="scientific">Amanita muscaria (strain Koide BX008)</name>
    <dbReference type="NCBI Taxonomy" id="946122"/>
    <lineage>
        <taxon>Eukaryota</taxon>
        <taxon>Fungi</taxon>
        <taxon>Dikarya</taxon>
        <taxon>Basidiomycota</taxon>
        <taxon>Agaricomycotina</taxon>
        <taxon>Agaricomycetes</taxon>
        <taxon>Agaricomycetidae</taxon>
        <taxon>Agaricales</taxon>
        <taxon>Pluteineae</taxon>
        <taxon>Amanitaceae</taxon>
        <taxon>Amanita</taxon>
    </lineage>
</organism>
<dbReference type="PROSITE" id="PS51257">
    <property type="entry name" value="PROKAR_LIPOPROTEIN"/>
    <property type="match status" value="1"/>
</dbReference>
<sequence length="116" mass="12633">MFKSDVRELCTLTLLSCQPVPPAPLFLSCDLLYLYLDSFRVVHASRPNLKASTASTITTTMPSFASGEPSPDHRSARSLERLSQSAICLLALSRAACFVQGPKTHHSCALLIPQQT</sequence>
<proteinExistence type="predicted"/>
<dbReference type="EMBL" id="KN818721">
    <property type="protein sequence ID" value="KIL54505.1"/>
    <property type="molecule type" value="Genomic_DNA"/>
</dbReference>
<keyword evidence="2" id="KW-1185">Reference proteome</keyword>
<evidence type="ECO:0000313" key="2">
    <source>
        <dbReference type="Proteomes" id="UP000054549"/>
    </source>
</evidence>
<name>A0A0C2RWA5_AMAMK</name>
<protein>
    <submittedName>
        <fullName evidence="1">Uncharacterized protein</fullName>
    </submittedName>
</protein>
<accession>A0A0C2RWA5</accession>
<dbReference type="HOGENOM" id="CLU_2096272_0_0_1"/>
<dbReference type="AlphaFoldDB" id="A0A0C2RWA5"/>
<evidence type="ECO:0000313" key="1">
    <source>
        <dbReference type="EMBL" id="KIL54505.1"/>
    </source>
</evidence>
<gene>
    <name evidence="1" type="ORF">M378DRAFT_794422</name>
</gene>
<dbReference type="Proteomes" id="UP000054549">
    <property type="component" value="Unassembled WGS sequence"/>
</dbReference>